<organism evidence="5 6">
    <name type="scientific">Alkalibacterium thalassium</name>
    <dbReference type="NCBI Taxonomy" id="426701"/>
    <lineage>
        <taxon>Bacteria</taxon>
        <taxon>Bacillati</taxon>
        <taxon>Bacillota</taxon>
        <taxon>Bacilli</taxon>
        <taxon>Lactobacillales</taxon>
        <taxon>Carnobacteriaceae</taxon>
        <taxon>Alkalibacterium</taxon>
    </lineage>
</organism>
<dbReference type="STRING" id="426701.SAMN04488098_100373"/>
<feature type="domain" description="Replicative helicase loading/DNA remodeling protein DnaB N-terminal winged helix" evidence="4">
    <location>
        <begin position="8"/>
        <end position="244"/>
    </location>
</feature>
<keyword evidence="5" id="KW-0378">Hydrolase</keyword>
<dbReference type="InterPro" id="IPR006343">
    <property type="entry name" value="DnaB/C_C"/>
</dbReference>
<accession>A0A1G8W9T9</accession>
<dbReference type="InterPro" id="IPR058660">
    <property type="entry name" value="WHD_DnaB"/>
</dbReference>
<keyword evidence="6" id="KW-1185">Reference proteome</keyword>
<feature type="domain" description="DnaB/C C-terminal" evidence="3">
    <location>
        <begin position="315"/>
        <end position="389"/>
    </location>
</feature>
<evidence type="ECO:0000313" key="6">
    <source>
        <dbReference type="Proteomes" id="UP000199433"/>
    </source>
</evidence>
<feature type="region of interest" description="Disordered" evidence="2">
    <location>
        <begin position="404"/>
        <end position="462"/>
    </location>
</feature>
<protein>
    <submittedName>
        <fullName evidence="5">Replicative DNA helicase loader DnaB</fullName>
    </submittedName>
</protein>
<gene>
    <name evidence="5" type="ORF">SAMN04488098_100373</name>
</gene>
<sequence>MTYPWKTMSPKDSIHLIRLTILSDLHIRSLHNLYQPLLGKDAVSLFMTLKETLDQTSEKDVRLSDLLVQLDSGVKEFYEARIRLEAYGLIRVYVHDSDSTRSAIGLSSPMLPEQFFKDPMMKMMLTEIVGQRWTDDLQNRFQVHDGRLTEYKEVTKSFLDVIHVDMKKMSEAADIEDREEQMPAIGEQIISAERFDWSFFIEGLNKNYVSRSSINTDLKRLIYTFNTLYDINELEMQKFVLEAADLNTGQVDDQKLTSLIQKEYLKKSGSSRKTADVMAQESEHRVRQLEQKGFSKEEIEIILHSEQVSPYAYLKSIKRQKGGFVSSNETWLLKELVENAPLTTAVINILLNYLLIIKNSPSIEKGLATKIANDWAQSQVKTPEDAMEKVKQLYASFGQRNQKAVPKGNYSKTQKKASHARQETLPDWALEGSVKDERLSSEEEEAYKERLKRIRNRKSGES</sequence>
<reference evidence="6" key="1">
    <citation type="submission" date="2016-10" db="EMBL/GenBank/DDBJ databases">
        <authorList>
            <person name="Varghese N."/>
            <person name="Submissions S."/>
        </authorList>
    </citation>
    <scope>NUCLEOTIDE SEQUENCE [LARGE SCALE GENOMIC DNA]</scope>
    <source>
        <strain evidence="6">DSM 19181</strain>
    </source>
</reference>
<evidence type="ECO:0000256" key="2">
    <source>
        <dbReference type="SAM" id="MobiDB-lite"/>
    </source>
</evidence>
<comment type="similarity">
    <text evidence="1">Belongs to the DnaB/DnaD family.</text>
</comment>
<dbReference type="RefSeq" id="WP_091264678.1">
    <property type="nucleotide sequence ID" value="NZ_FNFK01000003.1"/>
</dbReference>
<evidence type="ECO:0000259" key="4">
    <source>
        <dbReference type="Pfam" id="PF25888"/>
    </source>
</evidence>
<evidence type="ECO:0000256" key="1">
    <source>
        <dbReference type="ARBA" id="ARBA00093462"/>
    </source>
</evidence>
<dbReference type="Proteomes" id="UP000199433">
    <property type="component" value="Unassembled WGS sequence"/>
</dbReference>
<dbReference type="Pfam" id="PF07261">
    <property type="entry name" value="DnaB_2"/>
    <property type="match status" value="1"/>
</dbReference>
<dbReference type="OrthoDB" id="2082007at2"/>
<dbReference type="GO" id="GO:0004386">
    <property type="term" value="F:helicase activity"/>
    <property type="evidence" value="ECO:0007669"/>
    <property type="project" value="UniProtKB-KW"/>
</dbReference>
<evidence type="ECO:0000259" key="3">
    <source>
        <dbReference type="Pfam" id="PF07261"/>
    </source>
</evidence>
<feature type="compositionally biased region" description="Basic residues" evidence="2">
    <location>
        <begin position="450"/>
        <end position="462"/>
    </location>
</feature>
<evidence type="ECO:0000313" key="5">
    <source>
        <dbReference type="EMBL" id="SDJ74837.1"/>
    </source>
</evidence>
<name>A0A1G8W9T9_9LACT</name>
<dbReference type="EMBL" id="FNFK01000003">
    <property type="protein sequence ID" value="SDJ74837.1"/>
    <property type="molecule type" value="Genomic_DNA"/>
</dbReference>
<keyword evidence="5" id="KW-0347">Helicase</keyword>
<keyword evidence="5" id="KW-0547">Nucleotide-binding</keyword>
<dbReference type="Pfam" id="PF25888">
    <property type="entry name" value="WHD_DnaB"/>
    <property type="match status" value="1"/>
</dbReference>
<dbReference type="AlphaFoldDB" id="A0A1G8W9T9"/>
<keyword evidence="5" id="KW-0067">ATP-binding</keyword>
<proteinExistence type="inferred from homology"/>